<comment type="similarity">
    <text evidence="3">Belongs to the Nudix hydrolase family. NudC subfamily.</text>
</comment>
<comment type="cofactor">
    <cofactor evidence="1">
        <name>Mg(2+)</name>
        <dbReference type="ChEBI" id="CHEBI:18420"/>
    </cofactor>
</comment>
<sequence>MERLALSRSTLDRAAHRRADPGLIDSLLDDPRTRVALFHEGETAVTDAPTVLLWPVESVLNLKTDGQQFFLGTDGDGRDYLALSVSERPAVPEGVRWASLREVGSLLDDTGAGIFTTAVALTAWHTFHTHCSNCGAATGVAQGGWVRQCPECLREHYPRTDPAVIMSIADQDDRLLLGRQASWPENRYSTLAGFVEPGESLEDAVRREVAEEAGVVVGEVQYRGSQPWPFPSSLMLGFHGRALGSEIKVDEVEIAEARWWSRDELQADIKAGTLVLPPAVSIARRLIENWYGAAIPDDPSGW</sequence>
<keyword evidence="6" id="KW-0378">Hydrolase</keyword>
<evidence type="ECO:0000256" key="8">
    <source>
        <dbReference type="ARBA" id="ARBA00023027"/>
    </source>
</evidence>
<dbReference type="Gene3D" id="3.90.79.10">
    <property type="entry name" value="Nucleoside Triphosphate Pyrophosphohydrolase"/>
    <property type="match status" value="1"/>
</dbReference>
<dbReference type="EMBL" id="BAAAZO010000006">
    <property type="protein sequence ID" value="GAA3617467.1"/>
    <property type="molecule type" value="Genomic_DNA"/>
</dbReference>
<evidence type="ECO:0000256" key="1">
    <source>
        <dbReference type="ARBA" id="ARBA00001946"/>
    </source>
</evidence>
<dbReference type="SUPFAM" id="SSF55811">
    <property type="entry name" value="Nudix"/>
    <property type="match status" value="1"/>
</dbReference>
<comment type="cofactor">
    <cofactor evidence="2">
        <name>Zn(2+)</name>
        <dbReference type="ChEBI" id="CHEBI:29105"/>
    </cofactor>
</comment>
<evidence type="ECO:0000313" key="12">
    <source>
        <dbReference type="Proteomes" id="UP001501074"/>
    </source>
</evidence>
<feature type="domain" description="Nudix hydrolase" evidence="10">
    <location>
        <begin position="158"/>
        <end position="282"/>
    </location>
</feature>
<dbReference type="Pfam" id="PF00293">
    <property type="entry name" value="NUDIX"/>
    <property type="match status" value="1"/>
</dbReference>
<dbReference type="InterPro" id="IPR015797">
    <property type="entry name" value="NUDIX_hydrolase-like_dom_sf"/>
</dbReference>
<gene>
    <name evidence="11" type="primary">nudC</name>
    <name evidence="11" type="ORF">GCM10022223_37610</name>
</gene>
<dbReference type="EC" id="3.6.1.22" evidence="4"/>
<dbReference type="InterPro" id="IPR049734">
    <property type="entry name" value="NudC-like_C"/>
</dbReference>
<accession>A0ABP6ZQV2</accession>
<protein>
    <recommendedName>
        <fullName evidence="4">NAD(+) diphosphatase</fullName>
        <ecNumber evidence="4">3.6.1.22</ecNumber>
    </recommendedName>
</protein>
<dbReference type="InterPro" id="IPR020084">
    <property type="entry name" value="NUDIX_hydrolase_CS"/>
</dbReference>
<dbReference type="Pfam" id="PF09296">
    <property type="entry name" value="NUDIX-like"/>
    <property type="match status" value="1"/>
</dbReference>
<dbReference type="InterPro" id="IPR050241">
    <property type="entry name" value="NAD-cap_RNA_hydrolase_NudC"/>
</dbReference>
<dbReference type="InterPro" id="IPR015375">
    <property type="entry name" value="NADH_PPase-like_N"/>
</dbReference>
<dbReference type="Proteomes" id="UP001501074">
    <property type="component" value="Unassembled WGS sequence"/>
</dbReference>
<evidence type="ECO:0000313" key="11">
    <source>
        <dbReference type="EMBL" id="GAA3617467.1"/>
    </source>
</evidence>
<dbReference type="CDD" id="cd03429">
    <property type="entry name" value="NUDIX_NADH_pyrophosphatase_Nudt13"/>
    <property type="match status" value="1"/>
</dbReference>
<evidence type="ECO:0000256" key="6">
    <source>
        <dbReference type="ARBA" id="ARBA00022801"/>
    </source>
</evidence>
<evidence type="ECO:0000256" key="5">
    <source>
        <dbReference type="ARBA" id="ARBA00022723"/>
    </source>
</evidence>
<comment type="caution">
    <text evidence="11">The sequence shown here is derived from an EMBL/GenBank/DDBJ whole genome shotgun (WGS) entry which is preliminary data.</text>
</comment>
<organism evidence="11 12">
    <name type="scientific">Kineosporia mesophila</name>
    <dbReference type="NCBI Taxonomy" id="566012"/>
    <lineage>
        <taxon>Bacteria</taxon>
        <taxon>Bacillati</taxon>
        <taxon>Actinomycetota</taxon>
        <taxon>Actinomycetes</taxon>
        <taxon>Kineosporiales</taxon>
        <taxon>Kineosporiaceae</taxon>
        <taxon>Kineosporia</taxon>
    </lineage>
</organism>
<keyword evidence="7" id="KW-0460">Magnesium</keyword>
<dbReference type="PANTHER" id="PTHR42904:SF6">
    <property type="entry name" value="NAD-CAPPED RNA HYDROLASE NUDT12"/>
    <property type="match status" value="1"/>
</dbReference>
<name>A0ABP6ZQV2_9ACTN</name>
<evidence type="ECO:0000256" key="3">
    <source>
        <dbReference type="ARBA" id="ARBA00009595"/>
    </source>
</evidence>
<dbReference type="InterPro" id="IPR000086">
    <property type="entry name" value="NUDIX_hydrolase_dom"/>
</dbReference>
<dbReference type="PROSITE" id="PS00893">
    <property type="entry name" value="NUDIX_BOX"/>
    <property type="match status" value="1"/>
</dbReference>
<dbReference type="NCBIfam" id="NF001299">
    <property type="entry name" value="PRK00241.1"/>
    <property type="match status" value="1"/>
</dbReference>
<dbReference type="PANTHER" id="PTHR42904">
    <property type="entry name" value="NUDIX HYDROLASE, NUDC SUBFAMILY"/>
    <property type="match status" value="1"/>
</dbReference>
<evidence type="ECO:0000256" key="2">
    <source>
        <dbReference type="ARBA" id="ARBA00001947"/>
    </source>
</evidence>
<evidence type="ECO:0000256" key="7">
    <source>
        <dbReference type="ARBA" id="ARBA00022842"/>
    </source>
</evidence>
<dbReference type="InterPro" id="IPR015376">
    <property type="entry name" value="Znr_NADH_PPase"/>
</dbReference>
<evidence type="ECO:0000259" key="10">
    <source>
        <dbReference type="PROSITE" id="PS51462"/>
    </source>
</evidence>
<dbReference type="Gene3D" id="3.90.79.20">
    <property type="match status" value="1"/>
</dbReference>
<comment type="catalytic activity">
    <reaction evidence="9">
        <text>a 5'-end NAD(+)-phospho-ribonucleoside in mRNA + H2O = a 5'-end phospho-adenosine-phospho-ribonucleoside in mRNA + beta-nicotinamide D-ribonucleotide + 2 H(+)</text>
        <dbReference type="Rhea" id="RHEA:60876"/>
        <dbReference type="Rhea" id="RHEA-COMP:15698"/>
        <dbReference type="Rhea" id="RHEA-COMP:15719"/>
        <dbReference type="ChEBI" id="CHEBI:14649"/>
        <dbReference type="ChEBI" id="CHEBI:15377"/>
        <dbReference type="ChEBI" id="CHEBI:15378"/>
        <dbReference type="ChEBI" id="CHEBI:144029"/>
        <dbReference type="ChEBI" id="CHEBI:144051"/>
    </reaction>
    <physiologicalReaction direction="left-to-right" evidence="9">
        <dbReference type="Rhea" id="RHEA:60877"/>
    </physiologicalReaction>
</comment>
<keyword evidence="12" id="KW-1185">Reference proteome</keyword>
<reference evidence="12" key="1">
    <citation type="journal article" date="2019" name="Int. J. Syst. Evol. Microbiol.">
        <title>The Global Catalogue of Microorganisms (GCM) 10K type strain sequencing project: providing services to taxonomists for standard genome sequencing and annotation.</title>
        <authorList>
            <consortium name="The Broad Institute Genomics Platform"/>
            <consortium name="The Broad Institute Genome Sequencing Center for Infectious Disease"/>
            <person name="Wu L."/>
            <person name="Ma J."/>
        </authorList>
    </citation>
    <scope>NUCLEOTIDE SEQUENCE [LARGE SCALE GENOMIC DNA]</scope>
    <source>
        <strain evidence="12">JCM 16902</strain>
    </source>
</reference>
<keyword evidence="5" id="KW-0479">Metal-binding</keyword>
<dbReference type="Pfam" id="PF09297">
    <property type="entry name" value="Zn_ribbon_NUD"/>
    <property type="match status" value="1"/>
</dbReference>
<dbReference type="PROSITE" id="PS51462">
    <property type="entry name" value="NUDIX"/>
    <property type="match status" value="1"/>
</dbReference>
<evidence type="ECO:0000256" key="9">
    <source>
        <dbReference type="ARBA" id="ARBA00023679"/>
    </source>
</evidence>
<proteinExistence type="inferred from homology"/>
<keyword evidence="8" id="KW-0520">NAD</keyword>
<evidence type="ECO:0000256" key="4">
    <source>
        <dbReference type="ARBA" id="ARBA00012381"/>
    </source>
</evidence>